<dbReference type="Gene3D" id="1.20.1510.10">
    <property type="entry name" value="Cation efflux protein transmembrane domain"/>
    <property type="match status" value="1"/>
</dbReference>
<comment type="caution">
    <text evidence="12">The sequence shown here is derived from an EMBL/GenBank/DDBJ whole genome shotgun (WGS) entry which is preliminary data.</text>
</comment>
<evidence type="ECO:0000313" key="12">
    <source>
        <dbReference type="EMBL" id="PWQ94538.1"/>
    </source>
</evidence>
<evidence type="ECO:0000256" key="9">
    <source>
        <dbReference type="SAM" id="Phobius"/>
    </source>
</evidence>
<organism evidence="12 13">
    <name type="scientific">Leucothrix arctica</name>
    <dbReference type="NCBI Taxonomy" id="1481894"/>
    <lineage>
        <taxon>Bacteria</taxon>
        <taxon>Pseudomonadati</taxon>
        <taxon>Pseudomonadota</taxon>
        <taxon>Gammaproteobacteria</taxon>
        <taxon>Thiotrichales</taxon>
        <taxon>Thiotrichaceae</taxon>
        <taxon>Leucothrix</taxon>
    </lineage>
</organism>
<evidence type="ECO:0000313" key="13">
    <source>
        <dbReference type="Proteomes" id="UP000245506"/>
    </source>
</evidence>
<keyword evidence="8 9" id="KW-0472">Membrane</keyword>
<dbReference type="InterPro" id="IPR050291">
    <property type="entry name" value="CDF_Transporter"/>
</dbReference>
<dbReference type="GO" id="GO:0006829">
    <property type="term" value="P:zinc ion transport"/>
    <property type="evidence" value="ECO:0007669"/>
    <property type="project" value="UniProtKB-KW"/>
</dbReference>
<dbReference type="InterPro" id="IPR036837">
    <property type="entry name" value="Cation_efflux_CTD_sf"/>
</dbReference>
<feature type="transmembrane region" description="Helical" evidence="9">
    <location>
        <begin position="45"/>
        <end position="65"/>
    </location>
</feature>
<keyword evidence="4" id="KW-0410">Iron transport</keyword>
<dbReference type="InterPro" id="IPR002524">
    <property type="entry name" value="Cation_efflux"/>
</dbReference>
<evidence type="ECO:0000259" key="11">
    <source>
        <dbReference type="Pfam" id="PF16916"/>
    </source>
</evidence>
<feature type="transmembrane region" description="Helical" evidence="9">
    <location>
        <begin position="188"/>
        <end position="206"/>
    </location>
</feature>
<dbReference type="Pfam" id="PF01545">
    <property type="entry name" value="Cation_efflux"/>
    <property type="match status" value="1"/>
</dbReference>
<feature type="transmembrane region" description="Helical" evidence="9">
    <location>
        <begin position="86"/>
        <end position="107"/>
    </location>
</feature>
<dbReference type="SUPFAM" id="SSF161111">
    <property type="entry name" value="Cation efflux protein transmembrane domain-like"/>
    <property type="match status" value="1"/>
</dbReference>
<evidence type="ECO:0000256" key="8">
    <source>
        <dbReference type="ARBA" id="ARBA00023136"/>
    </source>
</evidence>
<evidence type="ECO:0000256" key="7">
    <source>
        <dbReference type="ARBA" id="ARBA00022989"/>
    </source>
</evidence>
<dbReference type="PANTHER" id="PTHR43840:SF15">
    <property type="entry name" value="MITOCHONDRIAL METAL TRANSPORTER 1-RELATED"/>
    <property type="match status" value="1"/>
</dbReference>
<keyword evidence="6" id="KW-0864">Zinc transport</keyword>
<keyword evidence="7 9" id="KW-1133">Transmembrane helix</keyword>
<keyword evidence="3" id="KW-0813">Transport</keyword>
<evidence type="ECO:0000256" key="2">
    <source>
        <dbReference type="ARBA" id="ARBA00010212"/>
    </source>
</evidence>
<evidence type="ECO:0000259" key="10">
    <source>
        <dbReference type="Pfam" id="PF01545"/>
    </source>
</evidence>
<keyword evidence="5 9" id="KW-0812">Transmembrane</keyword>
<gene>
    <name evidence="12" type="ORF">DKT75_14675</name>
</gene>
<name>A0A317C7U1_9GAMM</name>
<dbReference type="NCBIfam" id="TIGR01297">
    <property type="entry name" value="CDF"/>
    <property type="match status" value="1"/>
</dbReference>
<protein>
    <submittedName>
        <fullName evidence="12">Cation-efflux pump</fullName>
    </submittedName>
</protein>
<dbReference type="InterPro" id="IPR027470">
    <property type="entry name" value="Cation_efflux_CTD"/>
</dbReference>
<dbReference type="InterPro" id="IPR058533">
    <property type="entry name" value="Cation_efflux_TM"/>
</dbReference>
<dbReference type="SUPFAM" id="SSF160240">
    <property type="entry name" value="Cation efflux protein cytoplasmic domain-like"/>
    <property type="match status" value="1"/>
</dbReference>
<accession>A0A317C7U1</accession>
<reference evidence="12 13" key="1">
    <citation type="submission" date="2018-05" db="EMBL/GenBank/DDBJ databases">
        <title>Leucothrix arctica sp. nov., isolated from Arctic seawater.</title>
        <authorList>
            <person name="Choi A."/>
            <person name="Baek K."/>
        </authorList>
    </citation>
    <scope>NUCLEOTIDE SEQUENCE [LARGE SCALE GENOMIC DNA]</scope>
    <source>
        <strain evidence="12 13">IMCC9719</strain>
    </source>
</reference>
<dbReference type="InterPro" id="IPR027469">
    <property type="entry name" value="Cation_efflux_TMD_sf"/>
</dbReference>
<dbReference type="FunFam" id="1.20.1510.10:FF:000006">
    <property type="entry name" value="Divalent cation efflux transporter"/>
    <property type="match status" value="1"/>
</dbReference>
<feature type="domain" description="Cation efflux protein cytoplasmic" evidence="11">
    <location>
        <begin position="218"/>
        <end position="295"/>
    </location>
</feature>
<keyword evidence="13" id="KW-1185">Reference proteome</keyword>
<comment type="subcellular location">
    <subcellularLocation>
        <location evidence="1">Membrane</location>
        <topology evidence="1">Multi-pass membrane protein</topology>
    </subcellularLocation>
</comment>
<evidence type="ECO:0000256" key="4">
    <source>
        <dbReference type="ARBA" id="ARBA00022496"/>
    </source>
</evidence>
<evidence type="ECO:0000256" key="1">
    <source>
        <dbReference type="ARBA" id="ARBA00004141"/>
    </source>
</evidence>
<dbReference type="AlphaFoldDB" id="A0A317C7U1"/>
<feature type="transmembrane region" description="Helical" evidence="9">
    <location>
        <begin position="163"/>
        <end position="182"/>
    </location>
</feature>
<comment type="similarity">
    <text evidence="2">Belongs to the cation diffusion facilitator (CDF) transporter (TC 2.A.4) family. FieF subfamily.</text>
</comment>
<evidence type="ECO:0000256" key="6">
    <source>
        <dbReference type="ARBA" id="ARBA00022906"/>
    </source>
</evidence>
<feature type="domain" description="Cation efflux protein transmembrane" evidence="10">
    <location>
        <begin position="19"/>
        <end position="213"/>
    </location>
</feature>
<dbReference type="EMBL" id="QGKL01000039">
    <property type="protein sequence ID" value="PWQ94538.1"/>
    <property type="molecule type" value="Genomic_DNA"/>
</dbReference>
<evidence type="ECO:0000256" key="5">
    <source>
        <dbReference type="ARBA" id="ARBA00022692"/>
    </source>
</evidence>
<dbReference type="Gene3D" id="3.30.70.1350">
    <property type="entry name" value="Cation efflux protein, cytoplasmic domain"/>
    <property type="match status" value="1"/>
</dbReference>
<feature type="transmembrane region" description="Helical" evidence="9">
    <location>
        <begin position="20"/>
        <end position="39"/>
    </location>
</feature>
<dbReference type="GO" id="GO:0006826">
    <property type="term" value="P:iron ion transport"/>
    <property type="evidence" value="ECO:0007669"/>
    <property type="project" value="UniProtKB-KW"/>
</dbReference>
<dbReference type="Proteomes" id="UP000245506">
    <property type="component" value="Unassembled WGS sequence"/>
</dbReference>
<sequence length="378" mass="41105">MKQSYTKEQRYRVTQKVTLVGSIVNLILAFAQIVGGLLAQSQALIADGFHTLSDLVTDFVVLIAAKMASKDPDDDHPYGHERIETIATVVLGLALSGVAVGIALSAIQRLLNPETLMQPSQLAILLALFGILCKEGLYHYTLRAGEKVNSRLLKANALHHRSDAISSVIVAIGVTASVVFSIPWLDALAAIAVATLIFYMGAKLILDSAMELVDTAWDSDKVEAMQNTIAGITGVQSVHMLRTRKMSNNVLVDVHIQVAPHISVSEGHHIAETVMTEIHQEYDEVSDIVVHIDPEDDETAAPSKDLADRTSILSQITTAFASVDLTFLPSDVTLHYLDGKIEIEINLDQKPSSEQVSNITKSCDKITDVRSIRISHTQ</sequence>
<dbReference type="RefSeq" id="WP_109824187.1">
    <property type="nucleotide sequence ID" value="NZ_QGKL01000039.1"/>
</dbReference>
<keyword evidence="6" id="KW-0862">Zinc</keyword>
<proteinExistence type="inferred from homology"/>
<keyword evidence="4" id="KW-0408">Iron</keyword>
<dbReference type="GO" id="GO:0008324">
    <property type="term" value="F:monoatomic cation transmembrane transporter activity"/>
    <property type="evidence" value="ECO:0007669"/>
    <property type="project" value="InterPro"/>
</dbReference>
<keyword evidence="6" id="KW-0406">Ion transport</keyword>
<dbReference type="Pfam" id="PF16916">
    <property type="entry name" value="ZT_dimer"/>
    <property type="match status" value="1"/>
</dbReference>
<evidence type="ECO:0000256" key="3">
    <source>
        <dbReference type="ARBA" id="ARBA00022448"/>
    </source>
</evidence>
<dbReference type="OrthoDB" id="9806522at2"/>
<feature type="transmembrane region" description="Helical" evidence="9">
    <location>
        <begin position="122"/>
        <end position="142"/>
    </location>
</feature>
<dbReference type="GO" id="GO:0016020">
    <property type="term" value="C:membrane"/>
    <property type="evidence" value="ECO:0007669"/>
    <property type="project" value="UniProtKB-SubCell"/>
</dbReference>
<dbReference type="PANTHER" id="PTHR43840">
    <property type="entry name" value="MITOCHONDRIAL METAL TRANSPORTER 1-RELATED"/>
    <property type="match status" value="1"/>
</dbReference>